<dbReference type="InterPro" id="IPR022998">
    <property type="entry name" value="ThiamineP_synth_TenI"/>
</dbReference>
<evidence type="ECO:0000313" key="5">
    <source>
        <dbReference type="Proteomes" id="UP000186551"/>
    </source>
</evidence>
<comment type="caution">
    <text evidence="4">The sequence shown here is derived from an EMBL/GenBank/DDBJ whole genome shotgun (WGS) entry which is preliminary data.</text>
</comment>
<name>A0A1Q5PCA3_9BACT</name>
<dbReference type="Pfam" id="PF02581">
    <property type="entry name" value="TMP-TENI"/>
    <property type="match status" value="1"/>
</dbReference>
<organism evidence="4 5">
    <name type="scientific">Pontibacter flavimaris</name>
    <dbReference type="NCBI Taxonomy" id="1797110"/>
    <lineage>
        <taxon>Bacteria</taxon>
        <taxon>Pseudomonadati</taxon>
        <taxon>Bacteroidota</taxon>
        <taxon>Cytophagia</taxon>
        <taxon>Cytophagales</taxon>
        <taxon>Hymenobacteraceae</taxon>
        <taxon>Pontibacter</taxon>
    </lineage>
</organism>
<proteinExistence type="predicted"/>
<dbReference type="InterPro" id="IPR013785">
    <property type="entry name" value="Aldolase_TIM"/>
</dbReference>
<comment type="pathway">
    <text evidence="1">Cofactor biosynthesis; thiamine diphosphate biosynthesis.</text>
</comment>
<dbReference type="AlphaFoldDB" id="A0A1Q5PCA3"/>
<evidence type="ECO:0000313" key="4">
    <source>
        <dbReference type="EMBL" id="OKL39821.1"/>
    </source>
</evidence>
<evidence type="ECO:0000256" key="1">
    <source>
        <dbReference type="ARBA" id="ARBA00004948"/>
    </source>
</evidence>
<dbReference type="STRING" id="1797110.A3841_15680"/>
<dbReference type="SUPFAM" id="SSF51391">
    <property type="entry name" value="Thiamin phosphate synthase"/>
    <property type="match status" value="1"/>
</dbReference>
<evidence type="ECO:0000256" key="2">
    <source>
        <dbReference type="ARBA" id="ARBA00022977"/>
    </source>
</evidence>
<dbReference type="RefSeq" id="WP_073851927.1">
    <property type="nucleotide sequence ID" value="NZ_LVWA01000005.1"/>
</dbReference>
<dbReference type="GO" id="GO:0005737">
    <property type="term" value="C:cytoplasm"/>
    <property type="evidence" value="ECO:0007669"/>
    <property type="project" value="TreeGrafter"/>
</dbReference>
<dbReference type="GO" id="GO:0009228">
    <property type="term" value="P:thiamine biosynthetic process"/>
    <property type="evidence" value="ECO:0007669"/>
    <property type="project" value="UniProtKB-KW"/>
</dbReference>
<dbReference type="CDD" id="cd00564">
    <property type="entry name" value="TMP_TenI"/>
    <property type="match status" value="1"/>
</dbReference>
<gene>
    <name evidence="4" type="ORF">A3841_15680</name>
</gene>
<protein>
    <submittedName>
        <fullName evidence="4">Thiamine phosphate synthase</fullName>
    </submittedName>
</protein>
<dbReference type="Gene3D" id="3.20.20.70">
    <property type="entry name" value="Aldolase class I"/>
    <property type="match status" value="1"/>
</dbReference>
<accession>A0A1Q5PCA3</accession>
<keyword evidence="5" id="KW-1185">Reference proteome</keyword>
<sequence length="216" mass="23671">MREHSKIKRGVYLVLDPGINRAVLLQKVKEALEGGVSALQVWNHWPAGYTEADKKALIKSLVDVAGALRVPVLINEAWELLQDTELSGVHFDDIPANFESIKNAVGREFITGITCSNNLDVVRWASQNHLDYVSFCAIFPSSSAGSCELVRPETIREARKMTQMPLFLSGGITTENLPLLKELDFDGVAVISGILNAASAKESAAAYHHALNKYKP</sequence>
<dbReference type="EMBL" id="LVWA01000005">
    <property type="protein sequence ID" value="OKL39821.1"/>
    <property type="molecule type" value="Genomic_DNA"/>
</dbReference>
<keyword evidence="2" id="KW-0784">Thiamine biosynthesis</keyword>
<dbReference type="Proteomes" id="UP000186551">
    <property type="component" value="Unassembled WGS sequence"/>
</dbReference>
<dbReference type="PANTHER" id="PTHR20857:SF23">
    <property type="entry name" value="THIAMINE BIOSYNTHETIC BIFUNCTIONAL ENZYME"/>
    <property type="match status" value="1"/>
</dbReference>
<evidence type="ECO:0000259" key="3">
    <source>
        <dbReference type="Pfam" id="PF02581"/>
    </source>
</evidence>
<feature type="domain" description="Thiamine phosphate synthase/TenI" evidence="3">
    <location>
        <begin position="11"/>
        <end position="194"/>
    </location>
</feature>
<dbReference type="InterPro" id="IPR036206">
    <property type="entry name" value="ThiamineP_synth_sf"/>
</dbReference>
<dbReference type="OrthoDB" id="9810880at2"/>
<dbReference type="PANTHER" id="PTHR20857">
    <property type="entry name" value="THIAMINE-PHOSPHATE PYROPHOSPHORYLASE"/>
    <property type="match status" value="1"/>
</dbReference>
<dbReference type="GO" id="GO:0004789">
    <property type="term" value="F:thiamine-phosphate diphosphorylase activity"/>
    <property type="evidence" value="ECO:0007669"/>
    <property type="project" value="TreeGrafter"/>
</dbReference>
<reference evidence="4 5" key="1">
    <citation type="submission" date="2016-03" db="EMBL/GenBank/DDBJ databases">
        <title>Genome sequence of Pontibacter sp. nov., of the family cytophagaceae, isolated from marine sediment of the Yellow Sea, China.</title>
        <authorList>
            <person name="Zhang G."/>
            <person name="Zhang R."/>
        </authorList>
    </citation>
    <scope>NUCLEOTIDE SEQUENCE [LARGE SCALE GENOMIC DNA]</scope>
    <source>
        <strain evidence="4 5">S10-8</strain>
    </source>
</reference>